<protein>
    <submittedName>
        <fullName evidence="2">BQ5605_C029g10707 protein</fullName>
    </submittedName>
</protein>
<proteinExistence type="predicted"/>
<dbReference type="InterPro" id="IPR054722">
    <property type="entry name" value="PolX-like_BBD"/>
</dbReference>
<dbReference type="AlphaFoldDB" id="A0A2X0NC28"/>
<name>A0A2X0NC28_9BASI</name>
<gene>
    <name evidence="2" type="primary">BQ5605_C029g10707</name>
    <name evidence="2" type="ORF">BQ5605_C029G10707</name>
</gene>
<dbReference type="Pfam" id="PF22936">
    <property type="entry name" value="Pol_BBD"/>
    <property type="match status" value="1"/>
</dbReference>
<reference evidence="2 3" key="1">
    <citation type="submission" date="2016-11" db="EMBL/GenBank/DDBJ databases">
        <authorList>
            <person name="Jaros S."/>
            <person name="Januszkiewicz K."/>
            <person name="Wedrychowicz H."/>
        </authorList>
    </citation>
    <scope>NUCLEOTIDE SEQUENCE [LARGE SCALE GENOMIC DNA]</scope>
</reference>
<evidence type="ECO:0000259" key="1">
    <source>
        <dbReference type="Pfam" id="PF22936"/>
    </source>
</evidence>
<feature type="domain" description="Retrovirus-related Pol polyprotein from transposon TNT 1-94-like beta-barrel" evidence="1">
    <location>
        <begin position="442"/>
        <end position="524"/>
    </location>
</feature>
<organism evidence="2 3">
    <name type="scientific">Microbotryum silenes-dioicae</name>
    <dbReference type="NCBI Taxonomy" id="796604"/>
    <lineage>
        <taxon>Eukaryota</taxon>
        <taxon>Fungi</taxon>
        <taxon>Dikarya</taxon>
        <taxon>Basidiomycota</taxon>
        <taxon>Pucciniomycotina</taxon>
        <taxon>Microbotryomycetes</taxon>
        <taxon>Microbotryales</taxon>
        <taxon>Microbotryaceae</taxon>
        <taxon>Microbotryum</taxon>
    </lineage>
</organism>
<evidence type="ECO:0000313" key="2">
    <source>
        <dbReference type="EMBL" id="SGZ15865.1"/>
    </source>
</evidence>
<keyword evidence="3" id="KW-1185">Reference proteome</keyword>
<evidence type="ECO:0000313" key="3">
    <source>
        <dbReference type="Proteomes" id="UP000249464"/>
    </source>
</evidence>
<sequence length="552" mass="61039">MFRKRRIATWTCPESQLCLELGCHEQVLRPLPFRRQACARSWKERRAVEEVCAAYTRVQEGLIPRVTNWIDQPSRLVTPLAAPMPQINVASTKAILGPFFGNINAGNWSLAKEQLEMALESDEHLLPLQTVTPLPTMLTSHAFTKDSVLDAVGWYNHQQSHHQAKAKQAATIKMKDLPVYQQWAKLESVFAVTSSTVDRSARLVELVIMPQFVIGDDFEAWLAIFRATVNAINNAVKHAQPSTVPCGCDPDPLHPMIVRDWLCNLMPKAYAPTINALGDNVDIGKLEQVLRRLALGPRDPPAKCTGHMGPHLDARKLHNIAKWPPGGSKRGRLGLFPTQCFLCYKDGHLATACTVPNHLCIKSKVDMLKEYGIPITLEQACALVHNTLNQEEHTKALAAHAQLAQFDDNDDETMEASAASWHIRISGEDTEQCFNINTATPFLLDSGATRHMTTRLDLLHNYCPSPTNRCVRVTGAFGSGGFASSTSSLRFLTGGKDMVLRDVLHVPGLVAELVSLHCLIEDGYSVCVSGLRLLSRRQQAIARMTGQDAGLM</sequence>
<dbReference type="Proteomes" id="UP000249464">
    <property type="component" value="Unassembled WGS sequence"/>
</dbReference>
<dbReference type="EMBL" id="FQNC01000081">
    <property type="protein sequence ID" value="SGZ15865.1"/>
    <property type="molecule type" value="Genomic_DNA"/>
</dbReference>
<accession>A0A2X0NC28</accession>